<evidence type="ECO:0000313" key="1">
    <source>
        <dbReference type="EMBL" id="SFG06717.1"/>
    </source>
</evidence>
<dbReference type="EMBL" id="FOOH01000024">
    <property type="protein sequence ID" value="SFG06717.1"/>
    <property type="molecule type" value="Genomic_DNA"/>
</dbReference>
<dbReference type="AlphaFoldDB" id="A0A1I2NYK3"/>
<gene>
    <name evidence="1" type="ORF">SAMN04488033_12463</name>
</gene>
<proteinExistence type="predicted"/>
<evidence type="ECO:0000313" key="2">
    <source>
        <dbReference type="Proteomes" id="UP000199116"/>
    </source>
</evidence>
<dbReference type="RefSeq" id="WP_075325632.1">
    <property type="nucleotide sequence ID" value="NZ_FOOH01000024.1"/>
</dbReference>
<keyword evidence="2" id="KW-1185">Reference proteome</keyword>
<dbReference type="Proteomes" id="UP000199116">
    <property type="component" value="Unassembled WGS sequence"/>
</dbReference>
<reference evidence="2" key="1">
    <citation type="submission" date="2016-10" db="EMBL/GenBank/DDBJ databases">
        <authorList>
            <person name="Varghese N."/>
            <person name="Submissions S."/>
        </authorList>
    </citation>
    <scope>NUCLEOTIDE SEQUENCE [LARGE SCALE GENOMIC DNA]</scope>
    <source>
        <strain evidence="2">DSM 23515</strain>
    </source>
</reference>
<sequence length="111" mass="13231">MNNNTNPNTTLDEVKNLISYSIYNFDSEENSNYNLMHRAIIKKYFDAKNVKINYKEQTVDLKIPVGKRKYTGITFECQDLERFLKSCLKKDEKSMDFYQEILNHYNIYHAA</sequence>
<name>A0A1I2NYK3_9FLAO</name>
<organism evidence="1 2">
    <name type="scientific">Salegentibacter agarivorans</name>
    <dbReference type="NCBI Taxonomy" id="345907"/>
    <lineage>
        <taxon>Bacteria</taxon>
        <taxon>Pseudomonadati</taxon>
        <taxon>Bacteroidota</taxon>
        <taxon>Flavobacteriia</taxon>
        <taxon>Flavobacteriales</taxon>
        <taxon>Flavobacteriaceae</taxon>
        <taxon>Salegentibacter</taxon>
    </lineage>
</organism>
<accession>A0A1I2NYK3</accession>
<protein>
    <submittedName>
        <fullName evidence="1">Uncharacterized protein</fullName>
    </submittedName>
</protein>